<dbReference type="AlphaFoldDB" id="D5G8H8"/>
<accession>D5G8H8</accession>
<dbReference type="KEGG" id="tml:GSTUM_00002880001"/>
<evidence type="ECO:0000313" key="2">
    <source>
        <dbReference type="EMBL" id="CAZ80825.1"/>
    </source>
</evidence>
<feature type="region of interest" description="Disordered" evidence="1">
    <location>
        <begin position="17"/>
        <end position="37"/>
    </location>
</feature>
<sequence length="189" mass="20555">MCLRRIEVYVGAGMGSNSDRNGMTGRGNTPDWPTHRCGDREGKAGILRITNILNPLREVAPTSPPSITENQACSGGPVSVLWGNDSGNDEFDPIDLNALLQFVYILDDYHHQTASWNVSDAGCKYLTGILGKQSSDSSRRFSSFIDGFCFGPLLDHSTNCLLPNQSLEVRDRGGSVERECIQGFGDVPS</sequence>
<protein>
    <submittedName>
        <fullName evidence="2">(Perigord truffle) hypothetical protein</fullName>
    </submittedName>
</protein>
<proteinExistence type="predicted"/>
<dbReference type="Proteomes" id="UP000006911">
    <property type="component" value="Unassembled WGS sequence"/>
</dbReference>
<reference evidence="2 3" key="1">
    <citation type="journal article" date="2010" name="Nature">
        <title>Perigord black truffle genome uncovers evolutionary origins and mechanisms of symbiosis.</title>
        <authorList>
            <person name="Martin F."/>
            <person name="Kohler A."/>
            <person name="Murat C."/>
            <person name="Balestrini R."/>
            <person name="Coutinho P.M."/>
            <person name="Jaillon O."/>
            <person name="Montanini B."/>
            <person name="Morin E."/>
            <person name="Noel B."/>
            <person name="Percudani R."/>
            <person name="Porcel B."/>
            <person name="Rubini A."/>
            <person name="Amicucci A."/>
            <person name="Amselem J."/>
            <person name="Anthouard V."/>
            <person name="Arcioni S."/>
            <person name="Artiguenave F."/>
            <person name="Aury J.M."/>
            <person name="Ballario P."/>
            <person name="Bolchi A."/>
            <person name="Brenna A."/>
            <person name="Brun A."/>
            <person name="Buee M."/>
            <person name="Cantarel B."/>
            <person name="Chevalier G."/>
            <person name="Couloux A."/>
            <person name="Da Silva C."/>
            <person name="Denoeud F."/>
            <person name="Duplessis S."/>
            <person name="Ghignone S."/>
            <person name="Hilselberger B."/>
            <person name="Iotti M."/>
            <person name="Marcais B."/>
            <person name="Mello A."/>
            <person name="Miranda M."/>
            <person name="Pacioni G."/>
            <person name="Quesneville H."/>
            <person name="Riccioni C."/>
            <person name="Ruotolo R."/>
            <person name="Splivallo R."/>
            <person name="Stocchi V."/>
            <person name="Tisserant E."/>
            <person name="Viscomi A.R."/>
            <person name="Zambonelli A."/>
            <person name="Zampieri E."/>
            <person name="Henrissat B."/>
            <person name="Lebrun M.H."/>
            <person name="Paolocci F."/>
            <person name="Bonfante P."/>
            <person name="Ottonello S."/>
            <person name="Wincker P."/>
        </authorList>
    </citation>
    <scope>NUCLEOTIDE SEQUENCE [LARGE SCALE GENOMIC DNA]</scope>
    <source>
        <strain evidence="2 3">Mel28</strain>
    </source>
</reference>
<name>D5G8H8_TUBMM</name>
<evidence type="ECO:0000256" key="1">
    <source>
        <dbReference type="SAM" id="MobiDB-lite"/>
    </source>
</evidence>
<dbReference type="InParanoid" id="D5G8H8"/>
<keyword evidence="3" id="KW-1185">Reference proteome</keyword>
<gene>
    <name evidence="2" type="ORF">GSTUM_00002880001</name>
</gene>
<dbReference type="EMBL" id="FN430046">
    <property type="protein sequence ID" value="CAZ80825.1"/>
    <property type="molecule type" value="Genomic_DNA"/>
</dbReference>
<dbReference type="HOGENOM" id="CLU_1435415_0_0_1"/>
<dbReference type="RefSeq" id="XP_002836634.1">
    <property type="nucleotide sequence ID" value="XM_002836588.1"/>
</dbReference>
<dbReference type="GeneID" id="9186045"/>
<evidence type="ECO:0000313" key="3">
    <source>
        <dbReference type="Proteomes" id="UP000006911"/>
    </source>
</evidence>
<organism evidence="2 3">
    <name type="scientific">Tuber melanosporum (strain Mel28)</name>
    <name type="common">Perigord black truffle</name>
    <dbReference type="NCBI Taxonomy" id="656061"/>
    <lineage>
        <taxon>Eukaryota</taxon>
        <taxon>Fungi</taxon>
        <taxon>Dikarya</taxon>
        <taxon>Ascomycota</taxon>
        <taxon>Pezizomycotina</taxon>
        <taxon>Pezizomycetes</taxon>
        <taxon>Pezizales</taxon>
        <taxon>Tuberaceae</taxon>
        <taxon>Tuber</taxon>
    </lineage>
</organism>